<feature type="domain" description="PucR C-terminal helix-turn-helix" evidence="1">
    <location>
        <begin position="166"/>
        <end position="224"/>
    </location>
</feature>
<protein>
    <recommendedName>
        <fullName evidence="1">PucR C-terminal helix-turn-helix domain-containing protein</fullName>
    </recommendedName>
</protein>
<evidence type="ECO:0000259" key="1">
    <source>
        <dbReference type="Pfam" id="PF13556"/>
    </source>
</evidence>
<gene>
    <name evidence="2" type="ORF">SDC9_109569</name>
</gene>
<dbReference type="AlphaFoldDB" id="A0A645BBK2"/>
<evidence type="ECO:0000313" key="2">
    <source>
        <dbReference type="EMBL" id="MPM62692.1"/>
    </source>
</evidence>
<dbReference type="Gene3D" id="1.10.10.2840">
    <property type="entry name" value="PucR C-terminal helix-turn-helix domain"/>
    <property type="match status" value="1"/>
</dbReference>
<proteinExistence type="predicted"/>
<dbReference type="InterPro" id="IPR042070">
    <property type="entry name" value="PucR_C-HTH_sf"/>
</dbReference>
<dbReference type="InterPro" id="IPR025736">
    <property type="entry name" value="PucR_C-HTH_dom"/>
</dbReference>
<reference evidence="2" key="1">
    <citation type="submission" date="2019-08" db="EMBL/GenBank/DDBJ databases">
        <authorList>
            <person name="Kucharzyk K."/>
            <person name="Murdoch R.W."/>
            <person name="Higgins S."/>
            <person name="Loffler F."/>
        </authorList>
    </citation>
    <scope>NUCLEOTIDE SEQUENCE</scope>
</reference>
<comment type="caution">
    <text evidence="2">The sequence shown here is derived from an EMBL/GenBank/DDBJ whole genome shotgun (WGS) entry which is preliminary data.</text>
</comment>
<name>A0A645BBK2_9ZZZZ</name>
<organism evidence="2">
    <name type="scientific">bioreactor metagenome</name>
    <dbReference type="NCBI Taxonomy" id="1076179"/>
    <lineage>
        <taxon>unclassified sequences</taxon>
        <taxon>metagenomes</taxon>
        <taxon>ecological metagenomes</taxon>
    </lineage>
</organism>
<dbReference type="EMBL" id="VSSQ01018999">
    <property type="protein sequence ID" value="MPM62692.1"/>
    <property type="molecule type" value="Genomic_DNA"/>
</dbReference>
<dbReference type="PANTHER" id="PTHR33744">
    <property type="entry name" value="CARBOHYDRATE DIACID REGULATOR"/>
    <property type="match status" value="1"/>
</dbReference>
<sequence length="232" mass="26869">MSEIEAMVEDMNPALQSKIQAFYIEIGDERKVTQLLMSFIPSEKLKRKSIVSKYGKDILIILSTDKENSNLQHKFEDALFYLGIKKDHLKIGQSRIHADKSKIKMAIEEAIQARMVGQIENSKDIRYEEIGAYQLLLPEIKSEHLQKYMQNYLHPILNDGEEQGELIKTAIQYVLAGGDLNLASERLFCHKNTVRYRVNKIHELLDVNSSELEFFEHLATAVRIYLINKHLH</sequence>
<dbReference type="PANTHER" id="PTHR33744:SF15">
    <property type="entry name" value="CARBOHYDRATE DIACID REGULATOR"/>
    <property type="match status" value="1"/>
</dbReference>
<dbReference type="Pfam" id="PF13556">
    <property type="entry name" value="HTH_30"/>
    <property type="match status" value="1"/>
</dbReference>
<dbReference type="InterPro" id="IPR051448">
    <property type="entry name" value="CdaR-like_regulators"/>
</dbReference>
<accession>A0A645BBK2</accession>